<dbReference type="SMART" id="SM00490">
    <property type="entry name" value="HELICc"/>
    <property type="match status" value="1"/>
</dbReference>
<feature type="compositionally biased region" description="Low complexity" evidence="6">
    <location>
        <begin position="446"/>
        <end position="458"/>
    </location>
</feature>
<keyword evidence="3" id="KW-0347">Helicase</keyword>
<feature type="region of interest" description="Disordered" evidence="6">
    <location>
        <begin position="446"/>
        <end position="498"/>
    </location>
</feature>
<organism evidence="10 11">
    <name type="scientific">Paspalum notatum var. saurae</name>
    <dbReference type="NCBI Taxonomy" id="547442"/>
    <lineage>
        <taxon>Eukaryota</taxon>
        <taxon>Viridiplantae</taxon>
        <taxon>Streptophyta</taxon>
        <taxon>Embryophyta</taxon>
        <taxon>Tracheophyta</taxon>
        <taxon>Spermatophyta</taxon>
        <taxon>Magnoliopsida</taxon>
        <taxon>Liliopsida</taxon>
        <taxon>Poales</taxon>
        <taxon>Poaceae</taxon>
        <taxon>PACMAD clade</taxon>
        <taxon>Panicoideae</taxon>
        <taxon>Andropogonodae</taxon>
        <taxon>Paspaleae</taxon>
        <taxon>Paspalinae</taxon>
        <taxon>Paspalum</taxon>
    </lineage>
</organism>
<feature type="domain" description="Helicase ATP-binding" evidence="7">
    <location>
        <begin position="534"/>
        <end position="625"/>
    </location>
</feature>
<dbReference type="GO" id="GO:0003676">
    <property type="term" value="F:nucleic acid binding"/>
    <property type="evidence" value="ECO:0007669"/>
    <property type="project" value="InterPro"/>
</dbReference>
<evidence type="ECO:0000259" key="9">
    <source>
        <dbReference type="PROSITE" id="PS51195"/>
    </source>
</evidence>
<dbReference type="InterPro" id="IPR027417">
    <property type="entry name" value="P-loop_NTPase"/>
</dbReference>
<feature type="region of interest" description="Disordered" evidence="6">
    <location>
        <begin position="1"/>
        <end position="21"/>
    </location>
</feature>
<dbReference type="SMART" id="SM00487">
    <property type="entry name" value="DEXDc"/>
    <property type="match status" value="1"/>
</dbReference>
<evidence type="ECO:0000256" key="6">
    <source>
        <dbReference type="SAM" id="MobiDB-lite"/>
    </source>
</evidence>
<evidence type="ECO:0000259" key="8">
    <source>
        <dbReference type="PROSITE" id="PS51194"/>
    </source>
</evidence>
<feature type="short sequence motif" description="Q motif" evidence="5">
    <location>
        <begin position="503"/>
        <end position="531"/>
    </location>
</feature>
<keyword evidence="2" id="KW-0378">Hydrolase</keyword>
<dbReference type="InterPro" id="IPR046533">
    <property type="entry name" value="DUF6598"/>
</dbReference>
<accession>A0AAQ3WTG0</accession>
<dbReference type="CDD" id="cd18787">
    <property type="entry name" value="SF2_C_DEAD"/>
    <property type="match status" value="1"/>
</dbReference>
<dbReference type="Pfam" id="PF00271">
    <property type="entry name" value="Helicase_C"/>
    <property type="match status" value="1"/>
</dbReference>
<evidence type="ECO:0000256" key="2">
    <source>
        <dbReference type="ARBA" id="ARBA00022801"/>
    </source>
</evidence>
<dbReference type="InterPro" id="IPR011545">
    <property type="entry name" value="DEAD/DEAH_box_helicase_dom"/>
</dbReference>
<feature type="compositionally biased region" description="Basic and acidic residues" evidence="6">
    <location>
        <begin position="1"/>
        <end position="20"/>
    </location>
</feature>
<feature type="domain" description="Helicase C-terminal" evidence="8">
    <location>
        <begin position="942"/>
        <end position="1091"/>
    </location>
</feature>
<dbReference type="PROSITE" id="PS51194">
    <property type="entry name" value="HELICASE_CTER"/>
    <property type="match status" value="1"/>
</dbReference>
<dbReference type="PROSITE" id="PS51195">
    <property type="entry name" value="Q_MOTIF"/>
    <property type="match status" value="1"/>
</dbReference>
<dbReference type="InterPro" id="IPR001650">
    <property type="entry name" value="Helicase_C-like"/>
</dbReference>
<dbReference type="Pfam" id="PF20241">
    <property type="entry name" value="DUF6598"/>
    <property type="match status" value="1"/>
</dbReference>
<keyword evidence="1" id="KW-0547">Nucleotide-binding</keyword>
<dbReference type="GO" id="GO:0005524">
    <property type="term" value="F:ATP binding"/>
    <property type="evidence" value="ECO:0007669"/>
    <property type="project" value="UniProtKB-KW"/>
</dbReference>
<gene>
    <name evidence="10" type="ORF">U9M48_021297</name>
</gene>
<dbReference type="Proteomes" id="UP001341281">
    <property type="component" value="Chromosome 04"/>
</dbReference>
<dbReference type="PROSITE" id="PS51192">
    <property type="entry name" value="HELICASE_ATP_BIND_1"/>
    <property type="match status" value="1"/>
</dbReference>
<reference evidence="10 11" key="1">
    <citation type="submission" date="2024-02" db="EMBL/GenBank/DDBJ databases">
        <title>High-quality chromosome-scale genome assembly of Pensacola bahiagrass (Paspalum notatum Flugge var. saurae).</title>
        <authorList>
            <person name="Vega J.M."/>
            <person name="Podio M."/>
            <person name="Orjuela J."/>
            <person name="Siena L.A."/>
            <person name="Pessino S.C."/>
            <person name="Combes M.C."/>
            <person name="Mariac C."/>
            <person name="Albertini E."/>
            <person name="Pupilli F."/>
            <person name="Ortiz J.P.A."/>
            <person name="Leblanc O."/>
        </authorList>
    </citation>
    <scope>NUCLEOTIDE SEQUENCE [LARGE SCALE GENOMIC DNA]</scope>
    <source>
        <strain evidence="10">R1</strain>
        <tissue evidence="10">Leaf</tissue>
    </source>
</reference>
<evidence type="ECO:0000256" key="1">
    <source>
        <dbReference type="ARBA" id="ARBA00022741"/>
    </source>
</evidence>
<dbReference type="Pfam" id="PF00270">
    <property type="entry name" value="DEAD"/>
    <property type="match status" value="1"/>
</dbReference>
<evidence type="ECO:0000256" key="5">
    <source>
        <dbReference type="PROSITE-ProRule" id="PRU00552"/>
    </source>
</evidence>
<evidence type="ECO:0000256" key="3">
    <source>
        <dbReference type="ARBA" id="ARBA00022806"/>
    </source>
</evidence>
<feature type="domain" description="DEAD-box RNA helicase Q" evidence="9">
    <location>
        <begin position="503"/>
        <end position="531"/>
    </location>
</feature>
<dbReference type="GO" id="GO:0016787">
    <property type="term" value="F:hydrolase activity"/>
    <property type="evidence" value="ECO:0007669"/>
    <property type="project" value="UniProtKB-KW"/>
</dbReference>
<keyword evidence="4" id="KW-0067">ATP-binding</keyword>
<dbReference type="InterPro" id="IPR050079">
    <property type="entry name" value="DEAD_box_RNA_helicase"/>
</dbReference>
<evidence type="ECO:0000259" key="7">
    <source>
        <dbReference type="PROSITE" id="PS51192"/>
    </source>
</evidence>
<dbReference type="PANTHER" id="PTHR47959:SF24">
    <property type="entry name" value="ATP-DEPENDENT RNA HELICASE"/>
    <property type="match status" value="1"/>
</dbReference>
<dbReference type="Pfam" id="PF14223">
    <property type="entry name" value="Retrotran_gag_2"/>
    <property type="match status" value="1"/>
</dbReference>
<evidence type="ECO:0000313" key="10">
    <source>
        <dbReference type="EMBL" id="WVZ72911.1"/>
    </source>
</evidence>
<dbReference type="InterPro" id="IPR014001">
    <property type="entry name" value="Helicase_ATP-bd"/>
</dbReference>
<protein>
    <submittedName>
        <fullName evidence="10">Uncharacterized protein</fullName>
    </submittedName>
</protein>
<proteinExistence type="predicted"/>
<dbReference type="PANTHER" id="PTHR47959">
    <property type="entry name" value="ATP-DEPENDENT RNA HELICASE RHLE-RELATED"/>
    <property type="match status" value="1"/>
</dbReference>
<dbReference type="InterPro" id="IPR014014">
    <property type="entry name" value="RNA_helicase_DEAD_Q_motif"/>
</dbReference>
<evidence type="ECO:0000313" key="11">
    <source>
        <dbReference type="Proteomes" id="UP001341281"/>
    </source>
</evidence>
<dbReference type="SUPFAM" id="SSF52540">
    <property type="entry name" value="P-loop containing nucleoside triphosphate hydrolases"/>
    <property type="match status" value="2"/>
</dbReference>
<dbReference type="AlphaFoldDB" id="A0AAQ3WTG0"/>
<sequence length="1106" mass="123800">MRIESGRCEDERTKRAETKGRPRVIFSPSRPRALSFSLVATTVHCGRRLVSGSSSSPSPSTRTHQLWRLMVAAGKATNAGKEDNAAAGKKVVKPNNMLAGNLWRDDDRNMDLLRPNLTWEQVVVKVLHMIRCREFTEKNEKLGYDVPTRFCPFNMAFFDLDKESKVVPRKRVMDVHISDSSDLWIFEDSVNVISVRIAESDVKYPINIYGTILARDEYDYRCIYLFKRDRDNPQLIESEGPFRALAVTGTMYFEFHLKIKCNGAVDKDFSKGFFEHNTSRHALQPMTRVLTSCLSEVEMVYSPVPFAMEASLELNISNGPSNFTGEVTAYTTENVENEIILYDSEAPGTQTKLGADGSVPLTRRIVAVPLDEGLVLNVSAGEDDPEAECKLTLSPEVEQYTGTLGSHELQVKVIWSAILRERRPKMFEHIGHTVVLWSVCTYGSRRPAATRSPRASSTTPPPAPKARSTPAAPPSHADTVLRRRRRVPERWSPTRRSAGDAASTFADLGVCPELVEACDALGWKHPTKIQAEAIPYALKGMDLIALAQTGSGKTAAFALPILQALLEHRRPFFACVLSPTRELAIQIAEQFGALGSSIGLICSVLVGGVDRMQQVISLARRPHIIGAGTSHGVTTECVVTSSKSVELPLLTKANYHEWSLVMQVSLEALELWDAVEAECKECAKHRRALAAILRVVPSEMKAGLAVKKSAKEAWDAVKSMRVGDDRVKAASTQRLRKEFKNFRFRDGECIDDAAVRINGLVASLREMGKTLEDHRVVKKLLRFVPRKFKQVAVAIEMLTDLKTATIEEFIGRLRVAEDADKEDAEEVVQEGVGRLYLTEELWEARRRQLNKERARGNDARRGGNGGDARQTKGFSLNKIKYLVLDEADVLLNMEFDKSLNDILKVKKLQRACLKNSVKLEVSSKYSTVDTLKEEFCLIPANDKDCFLVYVLNKMPGSIIMIFTEECRTTKVLARMLRNLGFRANFIHGKMSQDKRLGALNMFKSKACNIITCTDLSSRGLDIQGVDVVINYDLSTPKSYVHRVGRTARAGRSGYAVSLVDQYQLWRFKNIEKHLGREISKHEVDDWEIKILKESVCDAKRMASKLL</sequence>
<keyword evidence="11" id="KW-1185">Reference proteome</keyword>
<dbReference type="Gene3D" id="3.40.50.300">
    <property type="entry name" value="P-loop containing nucleotide triphosphate hydrolases"/>
    <property type="match status" value="3"/>
</dbReference>
<name>A0AAQ3WTG0_PASNO</name>
<dbReference type="GO" id="GO:0003724">
    <property type="term" value="F:RNA helicase activity"/>
    <property type="evidence" value="ECO:0007669"/>
    <property type="project" value="InterPro"/>
</dbReference>
<dbReference type="GO" id="GO:0005829">
    <property type="term" value="C:cytosol"/>
    <property type="evidence" value="ECO:0007669"/>
    <property type="project" value="TreeGrafter"/>
</dbReference>
<evidence type="ECO:0000256" key="4">
    <source>
        <dbReference type="ARBA" id="ARBA00022840"/>
    </source>
</evidence>
<dbReference type="EMBL" id="CP144748">
    <property type="protein sequence ID" value="WVZ72911.1"/>
    <property type="molecule type" value="Genomic_DNA"/>
</dbReference>